<dbReference type="Proteomes" id="UP000270866">
    <property type="component" value="Chromosome 11"/>
</dbReference>
<evidence type="ECO:0000313" key="2">
    <source>
        <dbReference type="EMBL" id="RKK11726.1"/>
    </source>
</evidence>
<protein>
    <submittedName>
        <fullName evidence="2">Uncharacterized protein</fullName>
    </submittedName>
</protein>
<sequence length="36" mass="3912">MLKLVGGFFFLGVAVLILPQHASMKESSSKDYDKGP</sequence>
<dbReference type="EMBL" id="MRCU01000009">
    <property type="protein sequence ID" value="RKK11726.1"/>
    <property type="molecule type" value="Genomic_DNA"/>
</dbReference>
<accession>A0A3L6N2V6</accession>
<dbReference type="AlphaFoldDB" id="A0A3L6N2V6"/>
<comment type="caution">
    <text evidence="2">The sequence shown here is derived from an EMBL/GenBank/DDBJ whole genome shotgun (WGS) entry which is preliminary data.</text>
</comment>
<keyword evidence="1" id="KW-0732">Signal</keyword>
<feature type="signal peptide" evidence="1">
    <location>
        <begin position="1"/>
        <end position="24"/>
    </location>
</feature>
<organism evidence="2 3">
    <name type="scientific">Fusarium oxysporum f. sp. cepae</name>
    <dbReference type="NCBI Taxonomy" id="396571"/>
    <lineage>
        <taxon>Eukaryota</taxon>
        <taxon>Fungi</taxon>
        <taxon>Dikarya</taxon>
        <taxon>Ascomycota</taxon>
        <taxon>Pezizomycotina</taxon>
        <taxon>Sordariomycetes</taxon>
        <taxon>Hypocreomycetidae</taxon>
        <taxon>Hypocreales</taxon>
        <taxon>Nectriaceae</taxon>
        <taxon>Fusarium</taxon>
        <taxon>Fusarium oxysporum species complex</taxon>
    </lineage>
</organism>
<feature type="chain" id="PRO_5018022951" evidence="1">
    <location>
        <begin position="25"/>
        <end position="36"/>
    </location>
</feature>
<proteinExistence type="predicted"/>
<name>A0A3L6N2V6_FUSOX</name>
<reference evidence="2 3" key="1">
    <citation type="journal article" date="2018" name="Sci. Rep.">
        <title>Characterisation of pathogen-specific regions and novel effector candidates in Fusarium oxysporum f. sp. cepae.</title>
        <authorList>
            <person name="Armitage A.D."/>
            <person name="Taylor A."/>
            <person name="Sobczyk M.K."/>
            <person name="Baxter L."/>
            <person name="Greenfield B.P."/>
            <person name="Bates H.J."/>
            <person name="Wilson F."/>
            <person name="Jackson A.C."/>
            <person name="Ott S."/>
            <person name="Harrison R.J."/>
            <person name="Clarkson J.P."/>
        </authorList>
    </citation>
    <scope>NUCLEOTIDE SEQUENCE [LARGE SCALE GENOMIC DNA]</scope>
    <source>
        <strain evidence="2 3">FoC_Fus2</strain>
    </source>
</reference>
<evidence type="ECO:0000256" key="1">
    <source>
        <dbReference type="SAM" id="SignalP"/>
    </source>
</evidence>
<gene>
    <name evidence="2" type="ORF">BFJ65_g13601</name>
</gene>
<evidence type="ECO:0000313" key="3">
    <source>
        <dbReference type="Proteomes" id="UP000270866"/>
    </source>
</evidence>